<comment type="caution">
    <text evidence="2">The sequence shown here is derived from an EMBL/GenBank/DDBJ whole genome shotgun (WGS) entry which is preliminary data.</text>
</comment>
<dbReference type="SUPFAM" id="SSF52047">
    <property type="entry name" value="RNI-like"/>
    <property type="match status" value="1"/>
</dbReference>
<sequence>MELPTEILLAIVGGVSDLKTLSKLLLVSRQFNSMALRQLYEDMSFSLNSAAGRCSINSLRRDVQANAGIQLTTSFATYYFPRAYYAARPHVESDVDHIISYLVNVRRLRLSRQAHGPGVLFPLPASAHLTHLILDRRLCSGDLTWFFSSHPTLGSITLSSSSTNGHIVELTSDALPSLRTLATVFDASLRIKNTMPSVLNLTIFRYSDGPAVIHTVGRLPSIRTCKTRLLL</sequence>
<gene>
    <name evidence="2" type="ORF">BDN71DRAFT_429707</name>
</gene>
<accession>A0A9P5ZK36</accession>
<organism evidence="2 3">
    <name type="scientific">Pleurotus eryngii</name>
    <name type="common">Boletus of the steppes</name>
    <dbReference type="NCBI Taxonomy" id="5323"/>
    <lineage>
        <taxon>Eukaryota</taxon>
        <taxon>Fungi</taxon>
        <taxon>Dikarya</taxon>
        <taxon>Basidiomycota</taxon>
        <taxon>Agaricomycotina</taxon>
        <taxon>Agaricomycetes</taxon>
        <taxon>Agaricomycetidae</taxon>
        <taxon>Agaricales</taxon>
        <taxon>Pleurotineae</taxon>
        <taxon>Pleurotaceae</taxon>
        <taxon>Pleurotus</taxon>
    </lineage>
</organism>
<protein>
    <recommendedName>
        <fullName evidence="1">F-box domain-containing protein</fullName>
    </recommendedName>
</protein>
<evidence type="ECO:0000313" key="2">
    <source>
        <dbReference type="EMBL" id="KAF9488533.1"/>
    </source>
</evidence>
<dbReference type="EMBL" id="MU154709">
    <property type="protein sequence ID" value="KAF9488533.1"/>
    <property type="molecule type" value="Genomic_DNA"/>
</dbReference>
<evidence type="ECO:0000313" key="3">
    <source>
        <dbReference type="Proteomes" id="UP000807025"/>
    </source>
</evidence>
<reference evidence="2" key="1">
    <citation type="submission" date="2020-11" db="EMBL/GenBank/DDBJ databases">
        <authorList>
            <consortium name="DOE Joint Genome Institute"/>
            <person name="Ahrendt S."/>
            <person name="Riley R."/>
            <person name="Andreopoulos W."/>
            <person name="Labutti K."/>
            <person name="Pangilinan J."/>
            <person name="Ruiz-Duenas F.J."/>
            <person name="Barrasa J.M."/>
            <person name="Sanchez-Garcia M."/>
            <person name="Camarero S."/>
            <person name="Miyauchi S."/>
            <person name="Serrano A."/>
            <person name="Linde D."/>
            <person name="Babiker R."/>
            <person name="Drula E."/>
            <person name="Ayuso-Fernandez I."/>
            <person name="Pacheco R."/>
            <person name="Padilla G."/>
            <person name="Ferreira P."/>
            <person name="Barriuso J."/>
            <person name="Kellner H."/>
            <person name="Castanera R."/>
            <person name="Alfaro M."/>
            <person name="Ramirez L."/>
            <person name="Pisabarro A.G."/>
            <person name="Kuo A."/>
            <person name="Tritt A."/>
            <person name="Lipzen A."/>
            <person name="He G."/>
            <person name="Yan M."/>
            <person name="Ng V."/>
            <person name="Cullen D."/>
            <person name="Martin F."/>
            <person name="Rosso M.-N."/>
            <person name="Henrissat B."/>
            <person name="Hibbett D."/>
            <person name="Martinez A.T."/>
            <person name="Grigoriev I.V."/>
        </authorList>
    </citation>
    <scope>NUCLEOTIDE SEQUENCE</scope>
    <source>
        <strain evidence="2">ATCC 90797</strain>
    </source>
</reference>
<feature type="domain" description="F-box" evidence="1">
    <location>
        <begin position="1"/>
        <end position="43"/>
    </location>
</feature>
<dbReference type="AlphaFoldDB" id="A0A9P5ZK36"/>
<dbReference type="Pfam" id="PF12937">
    <property type="entry name" value="F-box-like"/>
    <property type="match status" value="1"/>
</dbReference>
<dbReference type="InterPro" id="IPR001810">
    <property type="entry name" value="F-box_dom"/>
</dbReference>
<name>A0A9P5ZK36_PLEER</name>
<dbReference type="PROSITE" id="PS50181">
    <property type="entry name" value="FBOX"/>
    <property type="match status" value="1"/>
</dbReference>
<dbReference type="Proteomes" id="UP000807025">
    <property type="component" value="Unassembled WGS sequence"/>
</dbReference>
<evidence type="ECO:0000259" key="1">
    <source>
        <dbReference type="PROSITE" id="PS50181"/>
    </source>
</evidence>
<keyword evidence="3" id="KW-1185">Reference proteome</keyword>
<proteinExistence type="predicted"/>
<dbReference type="OrthoDB" id="1720422at2759"/>